<comment type="caution">
    <text evidence="3">The sequence shown here is derived from an EMBL/GenBank/DDBJ whole genome shotgun (WGS) entry which is preliminary data.</text>
</comment>
<gene>
    <name evidence="3" type="ORF">Q5722_13725</name>
</gene>
<feature type="transmembrane region" description="Helical" evidence="1">
    <location>
        <begin position="261"/>
        <end position="283"/>
    </location>
</feature>
<keyword evidence="1" id="KW-0812">Transmembrane</keyword>
<feature type="transmembrane region" description="Helical" evidence="1">
    <location>
        <begin position="196"/>
        <end position="217"/>
    </location>
</feature>
<name>A0ABT9B3L3_9ACTN</name>
<protein>
    <submittedName>
        <fullName evidence="3">Phosphatase PAP2 family protein</fullName>
    </submittedName>
</protein>
<evidence type="ECO:0000313" key="4">
    <source>
        <dbReference type="Proteomes" id="UP001233314"/>
    </source>
</evidence>
<feature type="transmembrane region" description="Helical" evidence="1">
    <location>
        <begin position="104"/>
        <end position="121"/>
    </location>
</feature>
<proteinExistence type="predicted"/>
<organism evidence="3 4">
    <name type="scientific">Nocardioides jiangxiensis</name>
    <dbReference type="NCBI Taxonomy" id="3064524"/>
    <lineage>
        <taxon>Bacteria</taxon>
        <taxon>Bacillati</taxon>
        <taxon>Actinomycetota</taxon>
        <taxon>Actinomycetes</taxon>
        <taxon>Propionibacteriales</taxon>
        <taxon>Nocardioidaceae</taxon>
        <taxon>Nocardioides</taxon>
    </lineage>
</organism>
<evidence type="ECO:0000313" key="3">
    <source>
        <dbReference type="EMBL" id="MDO7869426.1"/>
    </source>
</evidence>
<reference evidence="3 4" key="1">
    <citation type="submission" date="2023-07" db="EMBL/GenBank/DDBJ databases">
        <title>Nocardioides sp. nov WY-20 isolated from soil.</title>
        <authorList>
            <person name="Liu B."/>
            <person name="Wan Y."/>
        </authorList>
    </citation>
    <scope>NUCLEOTIDE SEQUENCE [LARGE SCALE GENOMIC DNA]</scope>
    <source>
        <strain evidence="3 4">WY-20</strain>
    </source>
</reference>
<feature type="transmembrane region" description="Helical" evidence="1">
    <location>
        <begin position="21"/>
        <end position="45"/>
    </location>
</feature>
<dbReference type="EMBL" id="JAUQTA010000002">
    <property type="protein sequence ID" value="MDO7869426.1"/>
    <property type="molecule type" value="Genomic_DNA"/>
</dbReference>
<keyword evidence="1" id="KW-0472">Membrane</keyword>
<evidence type="ECO:0000256" key="1">
    <source>
        <dbReference type="SAM" id="Phobius"/>
    </source>
</evidence>
<dbReference type="Proteomes" id="UP001233314">
    <property type="component" value="Unassembled WGS sequence"/>
</dbReference>
<keyword evidence="4" id="KW-1185">Reference proteome</keyword>
<dbReference type="RefSeq" id="WP_305028822.1">
    <property type="nucleotide sequence ID" value="NZ_JAUQTA010000002.1"/>
</dbReference>
<feature type="transmembrane region" description="Helical" evidence="1">
    <location>
        <begin position="290"/>
        <end position="312"/>
    </location>
</feature>
<evidence type="ECO:0000259" key="2">
    <source>
        <dbReference type="Pfam" id="PF14378"/>
    </source>
</evidence>
<dbReference type="CDD" id="cd03386">
    <property type="entry name" value="PAP2_Aur1_like"/>
    <property type="match status" value="1"/>
</dbReference>
<dbReference type="InterPro" id="IPR026841">
    <property type="entry name" value="Aur1/Ipt1"/>
</dbReference>
<feature type="domain" description="Inositolphosphotransferase Aur1/Ipt1" evidence="2">
    <location>
        <begin position="138"/>
        <end position="330"/>
    </location>
</feature>
<dbReference type="Pfam" id="PF14378">
    <property type="entry name" value="PAP2_3"/>
    <property type="match status" value="1"/>
</dbReference>
<keyword evidence="1" id="KW-1133">Transmembrane helix</keyword>
<accession>A0ABT9B3L3</accession>
<sequence length="345" mass="38342">MDQLIARESTPTSSPATTSRIWLAGPLGLWAVVGTFIVLGVIRSMQVDVPFRDPHGAYWTSRLELTAAIFVGCVLLEGIVRAGLPLSPARVWRVIREKWSLARLVYSWLALLAYHATYLTYHNLKSWNDLRTPRDGMLLDWDRALFLGHSPAVLLHDLLGEHVAAWVLFVWYETFPTLVVIAFPACVALAGRVKDAYVCIAAFVWVWMLGTGTYYLIPTLGPFHSAPEEFSGLPHMPIQDTQARYMGQWEHLRADPHAHDAFAQVAAFASLHVGVAAVILGVVWWHRLRLATIAMTVFVAGTMVATVYLGWHFFVDDLAGLAIAALAWVLGPLTVGVRRRPVRAS</sequence>
<feature type="transmembrane region" description="Helical" evidence="1">
    <location>
        <begin position="65"/>
        <end position="84"/>
    </location>
</feature>
<feature type="transmembrane region" description="Helical" evidence="1">
    <location>
        <begin position="318"/>
        <end position="337"/>
    </location>
</feature>
<feature type="transmembrane region" description="Helical" evidence="1">
    <location>
        <begin position="163"/>
        <end position="189"/>
    </location>
</feature>